<dbReference type="PaxDb" id="2903-EOD03929"/>
<dbReference type="PANTHER" id="PTHR11319:SF35">
    <property type="entry name" value="OUTER MEMBRANE PROTEIN PMPC-RELATED"/>
    <property type="match status" value="1"/>
</dbReference>
<dbReference type="PANTHER" id="PTHR11319">
    <property type="entry name" value="G PROTEIN-COUPLED RECEPTOR-RELATED"/>
    <property type="match status" value="1"/>
</dbReference>
<feature type="region of interest" description="Disordered" evidence="1">
    <location>
        <begin position="1765"/>
        <end position="1806"/>
    </location>
</feature>
<evidence type="ECO:0000313" key="6">
    <source>
        <dbReference type="Proteomes" id="UP000013827"/>
    </source>
</evidence>
<dbReference type="GeneID" id="17250051"/>
<dbReference type="RefSeq" id="XP_005756358.1">
    <property type="nucleotide sequence ID" value="XM_005756301.1"/>
</dbReference>
<feature type="compositionally biased region" description="Basic and acidic residues" evidence="1">
    <location>
        <begin position="1770"/>
        <end position="1786"/>
    </location>
</feature>
<feature type="transmembrane region" description="Helical" evidence="2">
    <location>
        <begin position="1026"/>
        <end position="1050"/>
    </location>
</feature>
<feature type="transmembrane region" description="Helical" evidence="2">
    <location>
        <begin position="1081"/>
        <end position="1104"/>
    </location>
</feature>
<dbReference type="KEGG" id="ehx:EMIHUDRAFT_466323"/>
<dbReference type="InterPro" id="IPR000157">
    <property type="entry name" value="TIR_dom"/>
</dbReference>
<keyword evidence="3" id="KW-0732">Signal</keyword>
<accession>A0A0D3HY44</accession>
<sequence length="1806" mass="193429">MLVWICCAALLVQIAATSAACEDDSRPSPYPNKLRHRECFDHSGSPSGVFVSDTTRASLIQNFGFEDDSTRLELFDRPPILRNCSSAWVPPACFVEQQSDGEPALRVNIEKNFVDLVPCHNGFVGPDPTDYDYSPTDPENDLTPNQLLSICAAVCALVQDCAGVMLHKPGEKDECFLHGSLPDDTSPPWALCAEWPLQLGGECGAGRKGGADLGAFLCPAEPRDPNKYLAPAGAALDPPRLAPAESLPAPEWRLAFGFTLTPDGSASCEASISSARAAAGDSYVAWVRVADGGQDAITAVVGASRCGGAGETPCAAAQSGLLTQLKALVDARPPRTGVGPPPARVEAVTATTWEAERYREGRAHADFKACIGADNVSLAGLPISPVAMAAVWGDNVEFKPEDHAGLIPFFESMADPEHDFFPIPPGCFRDTADNGLPNNPALVDDPGCASSPRGCCVGNRTQEEMTYICLTICSHVDWGGPGQVDKRCVGVNYDEHGEGAAPGSVKKGHCHLYSTERVVAEREPECPREQAPASRMGICLTHPKPTARTECSGILKGTNEGPKLYDEDATGCGMTNFAGVFCHFSDGEELGRVPSRGRFCDSSKGQGYDKATAACEFCKAGTFAQSSPEQREYRETIPRPADYPSAVSICTDCPAGHHCPRRTGCPFGADLSACPPRCRVGHSCPKGSISPEECASGKYQDEEGAESCKARGSEHSRRSFAPAASRVACATEHTWAFSTGAESAVSCTCRDGFRRADAASQDACVACARGLNCDWSSYVSDLEDAAEQVATLNNLTRFQSRPWLLPNYWASASEPLSALVCDSKREHPDCIGGDPAMGDREICRAPRTGELCYKCPSDQRVLSDGGCGECDRARDAGLLVAALLLVCIALYATHRLCNHAAATERLPRIGCVGALGLLCEFVQAVSCLFLLKVEFGSPFSDMMLFIKTVVFNFELLHLSCLVSEDPLVELLIKLLTPAFLLALFVGIFYADRYARPRKHARGGSEPRDSSSAALVRRAEQRHSLTGLFNTSGLIVLTFYTSIALATFTAFNCFEADDGVYFSASYEGVECWREEHGRMVGVAAAFIGLYTIGTLVFCVFVSLQYKRKLLRDPRFAQRFRFLFGRWRAQVYYYQSLRLLRNLLLAAIPTLLPYDEPQVQVTLLVFVLSASLVAQLRLRPWRVDALNLLDGGLTVALLLLLIIMGTSLCTSADGVASTACGMARSQSVVSTLLVSLMMAAGLLFAVVQWRRSLSSSTSFDIFLSHHKGGAGNTARLMKLFLSQGTRARVFYDADNLNSLDLLFEAVRSSRRVVVILSAETAQRPWCVGELAVAYQSGVPIVPVVLPSGQRLLDTLDAGSHALSDEALELLAPYDITRDDVAEVMEHVVFALEKDYSESAADATQRVVRRICGGDAGAPRQSSGLLPRDLLADLRRFKPDELTKSADRASIVVAGGGDGIEAASAAVYLKLELQRSTQEPVALAVVESRRLPLEAVEALQPSSIIYVVLTEGVFRSAPLAAFLALAARRGALLQPVTTLQDFAFPSAAFLRQLAVEGVPLGATRGVAEEALDACMPEGWTWSGAAAAQERASGDEEPLSTEEVSGAWQCLFRQIAMPCNLNSSSEDAIREQVAALVARASSRLRRQLSDNRHTLDPAGHSSGLALRRKASTLWTRVSSSGSTTPASSGTTTRYARGASGATTASGGLSSGGGDRYRRPSCCGSGARYSRSVDEVEAVAEPPAELLGGTRRGWRSEPAARRAVGWRCSGAPVAEGREHIEPAQELDRLEEPSSSASDDDGSAGARGGSKV</sequence>
<dbReference type="Proteomes" id="UP000013827">
    <property type="component" value="Unassembled WGS sequence"/>
</dbReference>
<reference evidence="6" key="1">
    <citation type="journal article" date="2013" name="Nature">
        <title>Pan genome of the phytoplankton Emiliania underpins its global distribution.</title>
        <authorList>
            <person name="Read B.A."/>
            <person name="Kegel J."/>
            <person name="Klute M.J."/>
            <person name="Kuo A."/>
            <person name="Lefebvre S.C."/>
            <person name="Maumus F."/>
            <person name="Mayer C."/>
            <person name="Miller J."/>
            <person name="Monier A."/>
            <person name="Salamov A."/>
            <person name="Young J."/>
            <person name="Aguilar M."/>
            <person name="Claverie J.M."/>
            <person name="Frickenhaus S."/>
            <person name="Gonzalez K."/>
            <person name="Herman E.K."/>
            <person name="Lin Y.C."/>
            <person name="Napier J."/>
            <person name="Ogata H."/>
            <person name="Sarno A.F."/>
            <person name="Shmutz J."/>
            <person name="Schroeder D."/>
            <person name="de Vargas C."/>
            <person name="Verret F."/>
            <person name="von Dassow P."/>
            <person name="Valentin K."/>
            <person name="Van de Peer Y."/>
            <person name="Wheeler G."/>
            <person name="Dacks J.B."/>
            <person name="Delwiche C.F."/>
            <person name="Dyhrman S.T."/>
            <person name="Glockner G."/>
            <person name="John U."/>
            <person name="Richards T."/>
            <person name="Worden A.Z."/>
            <person name="Zhang X."/>
            <person name="Grigoriev I.V."/>
            <person name="Allen A.E."/>
            <person name="Bidle K."/>
            <person name="Borodovsky M."/>
            <person name="Bowler C."/>
            <person name="Brownlee C."/>
            <person name="Cock J.M."/>
            <person name="Elias M."/>
            <person name="Gladyshev V.N."/>
            <person name="Groth M."/>
            <person name="Guda C."/>
            <person name="Hadaegh A."/>
            <person name="Iglesias-Rodriguez M.D."/>
            <person name="Jenkins J."/>
            <person name="Jones B.M."/>
            <person name="Lawson T."/>
            <person name="Leese F."/>
            <person name="Lindquist E."/>
            <person name="Lobanov A."/>
            <person name="Lomsadze A."/>
            <person name="Malik S.B."/>
            <person name="Marsh M.E."/>
            <person name="Mackinder L."/>
            <person name="Mock T."/>
            <person name="Mueller-Roeber B."/>
            <person name="Pagarete A."/>
            <person name="Parker M."/>
            <person name="Probert I."/>
            <person name="Quesneville H."/>
            <person name="Raines C."/>
            <person name="Rensing S.A."/>
            <person name="Riano-Pachon D.M."/>
            <person name="Richier S."/>
            <person name="Rokitta S."/>
            <person name="Shiraiwa Y."/>
            <person name="Soanes D.M."/>
            <person name="van der Giezen M."/>
            <person name="Wahlund T.M."/>
            <person name="Williams B."/>
            <person name="Wilson W."/>
            <person name="Wolfe G."/>
            <person name="Wurch L.L."/>
        </authorList>
    </citation>
    <scope>NUCLEOTIDE SEQUENCE</scope>
</reference>
<feature type="transmembrane region" description="Helical" evidence="2">
    <location>
        <begin position="909"/>
        <end position="931"/>
    </location>
</feature>
<dbReference type="EnsemblProtists" id="EOD03929">
    <property type="protein sequence ID" value="EOD03929"/>
    <property type="gene ID" value="EMIHUDRAFT_466323"/>
</dbReference>
<dbReference type="InterPro" id="IPR035897">
    <property type="entry name" value="Toll_tir_struct_dom_sf"/>
</dbReference>
<evidence type="ECO:0000256" key="1">
    <source>
        <dbReference type="SAM" id="MobiDB-lite"/>
    </source>
</evidence>
<evidence type="ECO:0000256" key="3">
    <source>
        <dbReference type="SAM" id="SignalP"/>
    </source>
</evidence>
<dbReference type="HOGENOM" id="CLU_237985_0_0_1"/>
<feature type="compositionally biased region" description="Low complexity" evidence="1">
    <location>
        <begin position="1674"/>
        <end position="1703"/>
    </location>
</feature>
<feature type="transmembrane region" description="Helical" evidence="2">
    <location>
        <begin position="1226"/>
        <end position="1245"/>
    </location>
</feature>
<organism evidence="5 6">
    <name type="scientific">Emiliania huxleyi (strain CCMP1516)</name>
    <dbReference type="NCBI Taxonomy" id="280463"/>
    <lineage>
        <taxon>Eukaryota</taxon>
        <taxon>Haptista</taxon>
        <taxon>Haptophyta</taxon>
        <taxon>Prymnesiophyceae</taxon>
        <taxon>Isochrysidales</taxon>
        <taxon>Noelaerhabdaceae</taxon>
        <taxon>Emiliania</taxon>
    </lineage>
</organism>
<reference evidence="5" key="2">
    <citation type="submission" date="2024-10" db="UniProtKB">
        <authorList>
            <consortium name="EnsemblProtists"/>
        </authorList>
    </citation>
    <scope>IDENTIFICATION</scope>
</reference>
<evidence type="ECO:0000313" key="5">
    <source>
        <dbReference type="EnsemblProtists" id="EOD03929"/>
    </source>
</evidence>
<name>A0A0D3HY44_EMIH1</name>
<feature type="signal peptide" evidence="3">
    <location>
        <begin position="1"/>
        <end position="19"/>
    </location>
</feature>
<protein>
    <recommendedName>
        <fullName evidence="4">TIR domain-containing protein</fullName>
    </recommendedName>
</protein>
<feature type="transmembrane region" description="Helical" evidence="2">
    <location>
        <begin position="876"/>
        <end position="897"/>
    </location>
</feature>
<dbReference type="SUPFAM" id="SSF52200">
    <property type="entry name" value="Toll/Interleukin receptor TIR domain"/>
    <property type="match status" value="1"/>
</dbReference>
<keyword evidence="2" id="KW-0812">Transmembrane</keyword>
<keyword evidence="2" id="KW-1133">Transmembrane helix</keyword>
<evidence type="ECO:0000259" key="4">
    <source>
        <dbReference type="SMART" id="SM00255"/>
    </source>
</evidence>
<evidence type="ECO:0000256" key="2">
    <source>
        <dbReference type="SAM" id="Phobius"/>
    </source>
</evidence>
<feature type="transmembrane region" description="Helical" evidence="2">
    <location>
        <begin position="1156"/>
        <end position="1174"/>
    </location>
</feature>
<feature type="region of interest" description="Disordered" evidence="1">
    <location>
        <begin position="1671"/>
        <end position="1715"/>
    </location>
</feature>
<dbReference type="SMART" id="SM00255">
    <property type="entry name" value="TIR"/>
    <property type="match status" value="1"/>
</dbReference>
<keyword evidence="2" id="KW-0472">Membrane</keyword>
<dbReference type="GO" id="GO:0007165">
    <property type="term" value="P:signal transduction"/>
    <property type="evidence" value="ECO:0007669"/>
    <property type="project" value="InterPro"/>
</dbReference>
<dbReference type="SMART" id="SM01411">
    <property type="entry name" value="Ephrin_rec_like"/>
    <property type="match status" value="1"/>
</dbReference>
<dbReference type="Gene3D" id="3.40.50.10140">
    <property type="entry name" value="Toll/interleukin-1 receptor homology (TIR) domain"/>
    <property type="match status" value="1"/>
</dbReference>
<keyword evidence="6" id="KW-1185">Reference proteome</keyword>
<proteinExistence type="predicted"/>
<feature type="domain" description="TIR" evidence="4">
    <location>
        <begin position="1256"/>
        <end position="1385"/>
    </location>
</feature>
<feature type="transmembrane region" description="Helical" evidence="2">
    <location>
        <begin position="970"/>
        <end position="990"/>
    </location>
</feature>
<feature type="transmembrane region" description="Helical" evidence="2">
    <location>
        <begin position="1186"/>
        <end position="1206"/>
    </location>
</feature>
<feature type="chain" id="PRO_5044244421" description="TIR domain-containing protein" evidence="3">
    <location>
        <begin position="20"/>
        <end position="1806"/>
    </location>
</feature>